<dbReference type="PANTHER" id="PTHR21043">
    <property type="entry name" value="IOJAP SUPERFAMILY ORTHOLOG"/>
    <property type="match status" value="1"/>
</dbReference>
<dbReference type="GO" id="GO:0043023">
    <property type="term" value="F:ribosomal large subunit binding"/>
    <property type="evidence" value="ECO:0007669"/>
    <property type="project" value="TreeGrafter"/>
</dbReference>
<dbReference type="Gene3D" id="3.30.460.10">
    <property type="entry name" value="Beta Polymerase, domain 2"/>
    <property type="match status" value="1"/>
</dbReference>
<dbReference type="GO" id="GO:0017148">
    <property type="term" value="P:negative regulation of translation"/>
    <property type="evidence" value="ECO:0007669"/>
    <property type="project" value="UniProtKB-UniRule"/>
</dbReference>
<dbReference type="PANTHER" id="PTHR21043:SF0">
    <property type="entry name" value="MITOCHONDRIAL ASSEMBLY OF RIBOSOMAL LARGE SUBUNIT PROTEIN 1"/>
    <property type="match status" value="1"/>
</dbReference>
<proteinExistence type="inferred from homology"/>
<keyword evidence="2" id="KW-0963">Cytoplasm</keyword>
<dbReference type="GO" id="GO:0005737">
    <property type="term" value="C:cytoplasm"/>
    <property type="evidence" value="ECO:0007669"/>
    <property type="project" value="UniProtKB-SubCell"/>
</dbReference>
<reference evidence="3 4" key="1">
    <citation type="submission" date="2020-08" db="EMBL/GenBank/DDBJ databases">
        <title>Genomic Encyclopedia of Type Strains, Phase IV (KMG-IV): sequencing the most valuable type-strain genomes for metagenomic binning, comparative biology and taxonomic classification.</title>
        <authorList>
            <person name="Goeker M."/>
        </authorList>
    </citation>
    <scope>NUCLEOTIDE SEQUENCE [LARGE SCALE GENOMIC DNA]</scope>
    <source>
        <strain evidence="3 4">DSM 26963</strain>
    </source>
</reference>
<keyword evidence="2" id="KW-0810">Translation regulation</keyword>
<organism evidence="3 4">
    <name type="scientific">Faecalicoccus acidiformans</name>
    <dbReference type="NCBI Taxonomy" id="915173"/>
    <lineage>
        <taxon>Bacteria</taxon>
        <taxon>Bacillati</taxon>
        <taxon>Bacillota</taxon>
        <taxon>Erysipelotrichia</taxon>
        <taxon>Erysipelotrichales</taxon>
        <taxon>Erysipelotrichaceae</taxon>
        <taxon>Faecalicoccus</taxon>
    </lineage>
</organism>
<dbReference type="InterPro" id="IPR004394">
    <property type="entry name" value="Iojap/RsfS/C7orf30"/>
</dbReference>
<accession>A0A7W8D1K1</accession>
<gene>
    <name evidence="2" type="primary">rsfS</name>
    <name evidence="3" type="ORF">HNQ43_001553</name>
</gene>
<dbReference type="RefSeq" id="WP_183376507.1">
    <property type="nucleotide sequence ID" value="NZ_JACHHD010000016.1"/>
</dbReference>
<comment type="subcellular location">
    <subcellularLocation>
        <location evidence="2">Cytoplasm</location>
    </subcellularLocation>
</comment>
<evidence type="ECO:0000256" key="2">
    <source>
        <dbReference type="HAMAP-Rule" id="MF_01477"/>
    </source>
</evidence>
<comment type="subunit">
    <text evidence="2">Interacts with ribosomal protein uL14 (rplN).</text>
</comment>
<name>A0A7W8D1K1_9FIRM</name>
<dbReference type="HAMAP" id="MF_01477">
    <property type="entry name" value="Iojap_RsfS"/>
    <property type="match status" value="1"/>
</dbReference>
<dbReference type="Pfam" id="PF02410">
    <property type="entry name" value="RsfS"/>
    <property type="match status" value="1"/>
</dbReference>
<dbReference type="GO" id="GO:0090071">
    <property type="term" value="P:negative regulation of ribosome biogenesis"/>
    <property type="evidence" value="ECO:0007669"/>
    <property type="project" value="UniProtKB-UniRule"/>
</dbReference>
<dbReference type="InterPro" id="IPR043519">
    <property type="entry name" value="NT_sf"/>
</dbReference>
<comment type="similarity">
    <text evidence="1 2">Belongs to the Iojap/RsfS family.</text>
</comment>
<dbReference type="NCBIfam" id="TIGR00090">
    <property type="entry name" value="rsfS_iojap_ybeB"/>
    <property type="match status" value="1"/>
</dbReference>
<comment type="caution">
    <text evidence="3">The sequence shown here is derived from an EMBL/GenBank/DDBJ whole genome shotgun (WGS) entry which is preliminary data.</text>
</comment>
<dbReference type="SUPFAM" id="SSF81301">
    <property type="entry name" value="Nucleotidyltransferase"/>
    <property type="match status" value="1"/>
</dbReference>
<evidence type="ECO:0000256" key="1">
    <source>
        <dbReference type="ARBA" id="ARBA00010574"/>
    </source>
</evidence>
<comment type="function">
    <text evidence="2">Functions as a ribosomal silencing factor. Interacts with ribosomal protein uL14 (rplN), blocking formation of intersubunit bridge B8. Prevents association of the 30S and 50S ribosomal subunits and the formation of functional ribosomes, thus repressing translation.</text>
</comment>
<evidence type="ECO:0000313" key="3">
    <source>
        <dbReference type="EMBL" id="MBB5185496.1"/>
    </source>
</evidence>
<dbReference type="GO" id="GO:0042256">
    <property type="term" value="P:cytosolic ribosome assembly"/>
    <property type="evidence" value="ECO:0007669"/>
    <property type="project" value="UniProtKB-UniRule"/>
</dbReference>
<keyword evidence="2" id="KW-0678">Repressor</keyword>
<dbReference type="AlphaFoldDB" id="A0A7W8D1K1"/>
<dbReference type="EMBL" id="JACHHD010000016">
    <property type="protein sequence ID" value="MBB5185496.1"/>
    <property type="molecule type" value="Genomic_DNA"/>
</dbReference>
<dbReference type="Proteomes" id="UP000521313">
    <property type="component" value="Unassembled WGS sequence"/>
</dbReference>
<protein>
    <recommendedName>
        <fullName evidence="2">Ribosomal silencing factor RsfS</fullName>
    </recommendedName>
</protein>
<sequence length="112" mass="13102">MEIREIVCKAISEKKGYDIRDYDTRTLTPFMDHMIVASTANTRQNNAICQNIKDRLKEAGIALPMRIEGDSDSRWILIDLQDVVVHLFVQQEREVYRLDRLYADVPVEVYDL</sequence>
<evidence type="ECO:0000313" key="4">
    <source>
        <dbReference type="Proteomes" id="UP000521313"/>
    </source>
</evidence>